<gene>
    <name evidence="2" type="ORF">C8F04DRAFT_101421</name>
</gene>
<evidence type="ECO:0000256" key="1">
    <source>
        <dbReference type="SAM" id="MobiDB-lite"/>
    </source>
</evidence>
<sequence length="484" mass="52013">MASLADLPQELVDQIISELRGDTRSLRTCALISPSFLPWSRQRLFSSVRVTASNLHAFGKLIESSPTVASYIHLLDIPKMDFSAILSVSLLTLLPNLTHLVTHCDPVDFRHLSPTETKLLAGAAAHLTSVHVLIDRLWTLPAWAALLNTCPALTNLAVQAEANGWGIWTADDVAPPMPMPTGDSVLRLHSLHISGDCKILSPLGAWLLPQRALAGLQTLVLDVDYLLDDYTAPDKRLPLVRAAQASLCELTLGLDPPMPLSLGSEPNVPPLCVASSFPHLRTLHITDGPDAEISASLAWLATFLEPTAAALGPPTALQRGYGENSILEKLSIDHNMVRRDLFAVPATTWRALEDALLGVGTPNEYAEYADVTAGGVDADDPARCFDVLVLAPPSTWALSSSSSSSSPASTSTAPTTSTYTPLPPTTATTLKSSTPTAYPLLRTLTFTGYQKFSFGALDAFEHFSKTVKERLPRLVGRGILVVRQ</sequence>
<comment type="caution">
    <text evidence="2">The sequence shown here is derived from an EMBL/GenBank/DDBJ whole genome shotgun (WGS) entry which is preliminary data.</text>
</comment>
<dbReference type="EMBL" id="JARJCM010000132">
    <property type="protein sequence ID" value="KAJ7026844.1"/>
    <property type="molecule type" value="Genomic_DNA"/>
</dbReference>
<dbReference type="AlphaFoldDB" id="A0AAD6WZM6"/>
<accession>A0AAD6WZM6</accession>
<organism evidence="2 3">
    <name type="scientific">Mycena alexandri</name>
    <dbReference type="NCBI Taxonomy" id="1745969"/>
    <lineage>
        <taxon>Eukaryota</taxon>
        <taxon>Fungi</taxon>
        <taxon>Dikarya</taxon>
        <taxon>Basidiomycota</taxon>
        <taxon>Agaricomycotina</taxon>
        <taxon>Agaricomycetes</taxon>
        <taxon>Agaricomycetidae</taxon>
        <taxon>Agaricales</taxon>
        <taxon>Marasmiineae</taxon>
        <taxon>Mycenaceae</taxon>
        <taxon>Mycena</taxon>
    </lineage>
</organism>
<feature type="region of interest" description="Disordered" evidence="1">
    <location>
        <begin position="397"/>
        <end position="431"/>
    </location>
</feature>
<protein>
    <submittedName>
        <fullName evidence="2">Uncharacterized protein</fullName>
    </submittedName>
</protein>
<proteinExistence type="predicted"/>
<name>A0AAD6WZM6_9AGAR</name>
<evidence type="ECO:0000313" key="3">
    <source>
        <dbReference type="Proteomes" id="UP001218188"/>
    </source>
</evidence>
<evidence type="ECO:0000313" key="2">
    <source>
        <dbReference type="EMBL" id="KAJ7026844.1"/>
    </source>
</evidence>
<dbReference type="Proteomes" id="UP001218188">
    <property type="component" value="Unassembled WGS sequence"/>
</dbReference>
<keyword evidence="3" id="KW-1185">Reference proteome</keyword>
<reference evidence="2" key="1">
    <citation type="submission" date="2023-03" db="EMBL/GenBank/DDBJ databases">
        <title>Massive genome expansion in bonnet fungi (Mycena s.s.) driven by repeated elements and novel gene families across ecological guilds.</title>
        <authorList>
            <consortium name="Lawrence Berkeley National Laboratory"/>
            <person name="Harder C.B."/>
            <person name="Miyauchi S."/>
            <person name="Viragh M."/>
            <person name="Kuo A."/>
            <person name="Thoen E."/>
            <person name="Andreopoulos B."/>
            <person name="Lu D."/>
            <person name="Skrede I."/>
            <person name="Drula E."/>
            <person name="Henrissat B."/>
            <person name="Morin E."/>
            <person name="Kohler A."/>
            <person name="Barry K."/>
            <person name="LaButti K."/>
            <person name="Morin E."/>
            <person name="Salamov A."/>
            <person name="Lipzen A."/>
            <person name="Mereny Z."/>
            <person name="Hegedus B."/>
            <person name="Baldrian P."/>
            <person name="Stursova M."/>
            <person name="Weitz H."/>
            <person name="Taylor A."/>
            <person name="Grigoriev I.V."/>
            <person name="Nagy L.G."/>
            <person name="Martin F."/>
            <person name="Kauserud H."/>
        </authorList>
    </citation>
    <scope>NUCLEOTIDE SEQUENCE</scope>
    <source>
        <strain evidence="2">CBHHK200</strain>
    </source>
</reference>